<evidence type="ECO:0000313" key="1">
    <source>
        <dbReference type="EMBL" id="WQH13582.1"/>
    </source>
</evidence>
<dbReference type="Proteomes" id="UP001324794">
    <property type="component" value="Chromosome"/>
</dbReference>
<keyword evidence="2" id="KW-1185">Reference proteome</keyword>
<sequence length="318" mass="36355">MIINEYFLYYRRSIDVDSINCELGPFDVFVSAYNSSDRVRTVFEDVRASRKIWLMHPEYKYAPIEYPDNGEYVAPEERNEKSQVEELIQALEGTDFNNICIDITGFMRHVLIFLIAKLKFIGVKKLKVVYSEPKFYRSQEDTQFSTVTSGTVGPVMGMAQGSDSEGDDYLLLGVGYDHELIGEVVNNKDSAKVYPIFSFPSLSPDMYQQSALRASKSGDVALEKIWQVNKRFFPANDPFAIASILSDVVKEVTYKDPKANIYISPLSTKVQALGFSFFWLKESKKYSSSLTIILPQCITYSRETSSGINRLWEYQIEF</sequence>
<evidence type="ECO:0000313" key="2">
    <source>
        <dbReference type="Proteomes" id="UP001324794"/>
    </source>
</evidence>
<protein>
    <submittedName>
        <fullName evidence="1">Uncharacterized protein</fullName>
    </submittedName>
</protein>
<name>A0ABZ0YQR1_9GAMM</name>
<organism evidence="1 2">
    <name type="scientific">Vreelandella neptunia</name>
    <dbReference type="NCBI Taxonomy" id="115551"/>
    <lineage>
        <taxon>Bacteria</taxon>
        <taxon>Pseudomonadati</taxon>
        <taxon>Pseudomonadota</taxon>
        <taxon>Gammaproteobacteria</taxon>
        <taxon>Oceanospirillales</taxon>
        <taxon>Halomonadaceae</taxon>
        <taxon>Vreelandella</taxon>
    </lineage>
</organism>
<gene>
    <name evidence="1" type="ORF">SR894_03340</name>
</gene>
<dbReference type="RefSeq" id="WP_223287873.1">
    <property type="nucleotide sequence ID" value="NZ_CP140255.1"/>
</dbReference>
<reference evidence="1 2" key="1">
    <citation type="submission" date="2023-11" db="EMBL/GenBank/DDBJ databases">
        <title>MicrobeMod: A computational toolkit for identifying prokaryotic methylation and restriction-modification with nanopore sequencing.</title>
        <authorList>
            <person name="Crits-Christoph A."/>
            <person name="Kang S.C."/>
            <person name="Lee H."/>
            <person name="Ostrov N."/>
        </authorList>
    </citation>
    <scope>NUCLEOTIDE SEQUENCE [LARGE SCALE GENOMIC DNA]</scope>
    <source>
        <strain evidence="1 2">ATCC BAA-805</strain>
    </source>
</reference>
<proteinExistence type="predicted"/>
<dbReference type="EMBL" id="CP140255">
    <property type="protein sequence ID" value="WQH13582.1"/>
    <property type="molecule type" value="Genomic_DNA"/>
</dbReference>
<accession>A0ABZ0YQR1</accession>